<reference evidence="1 2" key="1">
    <citation type="submission" date="2016-10" db="EMBL/GenBank/DDBJ databases">
        <authorList>
            <person name="de Groot N.N."/>
        </authorList>
    </citation>
    <scope>NUCLEOTIDE SEQUENCE [LARGE SCALE GENOMIC DNA]</scope>
    <source>
        <strain evidence="1 2">D31d</strain>
    </source>
</reference>
<dbReference type="AlphaFoldDB" id="A0A1H3XQD9"/>
<dbReference type="Proteomes" id="UP000182257">
    <property type="component" value="Unassembled WGS sequence"/>
</dbReference>
<name>A0A1H3XQD9_XYLRU</name>
<protein>
    <submittedName>
        <fullName evidence="1">Uncharacterized protein</fullName>
    </submittedName>
</protein>
<dbReference type="EMBL" id="FNRF01000001">
    <property type="protein sequence ID" value="SEA00738.1"/>
    <property type="molecule type" value="Genomic_DNA"/>
</dbReference>
<evidence type="ECO:0000313" key="1">
    <source>
        <dbReference type="EMBL" id="SEA00738.1"/>
    </source>
</evidence>
<evidence type="ECO:0000313" key="2">
    <source>
        <dbReference type="Proteomes" id="UP000182257"/>
    </source>
</evidence>
<gene>
    <name evidence="1" type="ORF">SAMN05216462_0285</name>
</gene>
<sequence>MLLSIAYFCFSPMFKSVTTFSDLFKTVLICSKKTCVIVKNNP</sequence>
<organism evidence="1 2">
    <name type="scientific">Xylanibacter ruminicola</name>
    <name type="common">Prevotella ruminicola</name>
    <dbReference type="NCBI Taxonomy" id="839"/>
    <lineage>
        <taxon>Bacteria</taxon>
        <taxon>Pseudomonadati</taxon>
        <taxon>Bacteroidota</taxon>
        <taxon>Bacteroidia</taxon>
        <taxon>Bacteroidales</taxon>
        <taxon>Prevotellaceae</taxon>
        <taxon>Xylanibacter</taxon>
    </lineage>
</organism>
<proteinExistence type="predicted"/>
<accession>A0A1H3XQD9</accession>